<evidence type="ECO:0000256" key="1">
    <source>
        <dbReference type="SAM" id="MobiDB-lite"/>
    </source>
</evidence>
<gene>
    <name evidence="2" type="ORF">DB32_006947</name>
</gene>
<dbReference type="Proteomes" id="UP000034883">
    <property type="component" value="Chromosome"/>
</dbReference>
<feature type="compositionally biased region" description="Basic and acidic residues" evidence="1">
    <location>
        <begin position="10"/>
        <end position="20"/>
    </location>
</feature>
<dbReference type="InterPro" id="IPR042245">
    <property type="entry name" value="Tgt2/MlaC_sf"/>
</dbReference>
<dbReference type="AlphaFoldDB" id="A0A0F6W839"/>
<dbReference type="Gene3D" id="3.10.450.710">
    <property type="entry name" value="Tgt2/MlaC"/>
    <property type="match status" value="1"/>
</dbReference>
<dbReference type="PANTHER" id="PTHR36573:SF1">
    <property type="entry name" value="INTERMEMBRANE PHOSPHOLIPID TRANSPORT SYSTEM BINDING PROTEIN MLAC"/>
    <property type="match status" value="1"/>
</dbReference>
<dbReference type="Pfam" id="PF05494">
    <property type="entry name" value="MlaC"/>
    <property type="match status" value="1"/>
</dbReference>
<keyword evidence="3" id="KW-1185">Reference proteome</keyword>
<dbReference type="EMBL" id="CP011125">
    <property type="protein sequence ID" value="AKF09798.1"/>
    <property type="molecule type" value="Genomic_DNA"/>
</dbReference>
<organism evidence="2 3">
    <name type="scientific">Sandaracinus amylolyticus</name>
    <dbReference type="NCBI Taxonomy" id="927083"/>
    <lineage>
        <taxon>Bacteria</taxon>
        <taxon>Pseudomonadati</taxon>
        <taxon>Myxococcota</taxon>
        <taxon>Polyangia</taxon>
        <taxon>Polyangiales</taxon>
        <taxon>Sandaracinaceae</taxon>
        <taxon>Sandaracinus</taxon>
    </lineage>
</organism>
<accession>A0A0F6W839</accession>
<dbReference type="PANTHER" id="PTHR36573">
    <property type="entry name" value="INTERMEMBRANE PHOSPHOLIPID TRANSPORT SYSTEM BINDING PROTEIN MLAC"/>
    <property type="match status" value="1"/>
</dbReference>
<evidence type="ECO:0000313" key="3">
    <source>
        <dbReference type="Proteomes" id="UP000034883"/>
    </source>
</evidence>
<evidence type="ECO:0000313" key="2">
    <source>
        <dbReference type="EMBL" id="AKF09798.1"/>
    </source>
</evidence>
<dbReference type="InterPro" id="IPR008869">
    <property type="entry name" value="MlaC/ttg2D"/>
</dbReference>
<dbReference type="STRING" id="927083.DB32_006947"/>
<reference evidence="2 3" key="1">
    <citation type="submission" date="2015-03" db="EMBL/GenBank/DDBJ databases">
        <title>Genome assembly of Sandaracinus amylolyticus DSM 53668.</title>
        <authorList>
            <person name="Sharma G."/>
            <person name="Subramanian S."/>
        </authorList>
    </citation>
    <scope>NUCLEOTIDE SEQUENCE [LARGE SCALE GENOMIC DNA]</scope>
    <source>
        <strain evidence="2 3">DSM 53668</strain>
    </source>
</reference>
<proteinExistence type="predicted"/>
<dbReference type="KEGG" id="samy:DB32_006947"/>
<protein>
    <submittedName>
        <fullName evidence="2">Toluene tolerance</fullName>
    </submittedName>
</protein>
<name>A0A0F6W839_9BACT</name>
<feature type="region of interest" description="Disordered" evidence="1">
    <location>
        <begin position="1"/>
        <end position="20"/>
    </location>
</feature>
<sequence length="163" mass="18471">MVQMLTEAAGRPDDERHSARDAAHDMAELMDFDAVARRALGQHWDARTPEERRRVATLLRARFERNYARWCIRSVDYEIVSSTEAPTADGVDVTLVWRDPRARGQPGRRVVYGFHAVDGRWQLVDTVVEGSSLVGRLALRVAEITERDGWDGLLTWLEGPSAQ</sequence>